<dbReference type="InterPro" id="IPR007110">
    <property type="entry name" value="Ig-like_dom"/>
</dbReference>
<evidence type="ECO:0000256" key="1">
    <source>
        <dbReference type="SAM" id="MobiDB-lite"/>
    </source>
</evidence>
<dbReference type="CDD" id="cd00096">
    <property type="entry name" value="Ig"/>
    <property type="match status" value="1"/>
</dbReference>
<feature type="domain" description="Ig-like" evidence="2">
    <location>
        <begin position="343"/>
        <end position="416"/>
    </location>
</feature>
<name>A0ABD2PZT0_9PLAT</name>
<feature type="region of interest" description="Disordered" evidence="1">
    <location>
        <begin position="483"/>
        <end position="545"/>
    </location>
</feature>
<protein>
    <recommendedName>
        <fullName evidence="2">Ig-like domain-containing protein</fullName>
    </recommendedName>
</protein>
<organism evidence="3 4">
    <name type="scientific">Cichlidogyrus casuarinus</name>
    <dbReference type="NCBI Taxonomy" id="1844966"/>
    <lineage>
        <taxon>Eukaryota</taxon>
        <taxon>Metazoa</taxon>
        <taxon>Spiralia</taxon>
        <taxon>Lophotrochozoa</taxon>
        <taxon>Platyhelminthes</taxon>
        <taxon>Monogenea</taxon>
        <taxon>Monopisthocotylea</taxon>
        <taxon>Dactylogyridea</taxon>
        <taxon>Ancyrocephalidae</taxon>
        <taxon>Cichlidogyrus</taxon>
    </lineage>
</organism>
<reference evidence="3 4" key="1">
    <citation type="submission" date="2024-11" db="EMBL/GenBank/DDBJ databases">
        <title>Adaptive evolution of stress response genes in parasites aligns with host niche diversity.</title>
        <authorList>
            <person name="Hahn C."/>
            <person name="Resl P."/>
        </authorList>
    </citation>
    <scope>NUCLEOTIDE SEQUENCE [LARGE SCALE GENOMIC DNA]</scope>
    <source>
        <strain evidence="3">EGGRZ-B1_66</strain>
        <tissue evidence="3">Body</tissue>
    </source>
</reference>
<dbReference type="SUPFAM" id="SSF48726">
    <property type="entry name" value="Immunoglobulin"/>
    <property type="match status" value="2"/>
</dbReference>
<comment type="caution">
    <text evidence="3">The sequence shown here is derived from an EMBL/GenBank/DDBJ whole genome shotgun (WGS) entry which is preliminary data.</text>
</comment>
<dbReference type="InterPro" id="IPR013783">
    <property type="entry name" value="Ig-like_fold"/>
</dbReference>
<evidence type="ECO:0000313" key="3">
    <source>
        <dbReference type="EMBL" id="KAL3311966.1"/>
    </source>
</evidence>
<dbReference type="Gene3D" id="2.60.40.10">
    <property type="entry name" value="Immunoglobulins"/>
    <property type="match status" value="1"/>
</dbReference>
<dbReference type="InterPro" id="IPR003599">
    <property type="entry name" value="Ig_sub"/>
</dbReference>
<feature type="compositionally biased region" description="Low complexity" evidence="1">
    <location>
        <begin position="508"/>
        <end position="522"/>
    </location>
</feature>
<dbReference type="EMBL" id="JBJKFK010001935">
    <property type="protein sequence ID" value="KAL3311966.1"/>
    <property type="molecule type" value="Genomic_DNA"/>
</dbReference>
<dbReference type="AlphaFoldDB" id="A0ABD2PZT0"/>
<sequence length="628" mass="69929">MLDCEGCIVVGGRSSSLGLGMVSQFEPIEEVTDEEEASVIEAKRPLTNCAIQTAFSNDVITAMHVLLGIVDAWAQYSSLQEVIRHENVDGSSSAKIKEPWNYGPAKVDSLFTPRVVIRDVTPYQSYSRSPNDQITDMNSTAATWIASPENQKQLDASFVFSDSAVHEQSDEDNLFPPPIDLHDQTLTENDCHLLRRETPVFESVLSVNKSLNCSARLPSPPFVLTTGTPKTLIEFLQPLSNVHIHLDRGSDCPQPELDLQCSLSLPVPAALVKWLYNGSTRLPLLLPTATFDSKLARLRASRLRPEYSGIYACEITDPINNCTAITQCFVNIEELPGTDLKQPSNEFEIDLSPTILVEEGGSAVLECKLSRNVRLPAATTPTWVHNGVPMIRSGLFDGRHAWLALLRCRLEDSGSYHVEFPTDENYEPGLMSSTCLVRVMKNMRAQGGCARSKSFDKKEYQQVDSNEHMFKVVDIPFADRTTESQSGWSLNRPRTKEPVVKQRLSEITTPTPRRSRTLSPPSNQRMESTSQKKKTDFPIASKPYPMTRSNQTVELRSACTSPLSRLESATIYPSVGSNQVLVRDRATNTSFQECREMNSQPVYIVLSQNATAELTKAATLRMSRSRQH</sequence>
<accession>A0ABD2PZT0</accession>
<gene>
    <name evidence="3" type="ORF">Ciccas_009448</name>
</gene>
<feature type="compositionally biased region" description="Basic and acidic residues" evidence="1">
    <location>
        <begin position="494"/>
        <end position="504"/>
    </location>
</feature>
<keyword evidence="4" id="KW-1185">Reference proteome</keyword>
<dbReference type="InterPro" id="IPR036179">
    <property type="entry name" value="Ig-like_dom_sf"/>
</dbReference>
<dbReference type="PROSITE" id="PS50835">
    <property type="entry name" value="IG_LIKE"/>
    <property type="match status" value="2"/>
</dbReference>
<feature type="domain" description="Ig-like" evidence="2">
    <location>
        <begin position="229"/>
        <end position="331"/>
    </location>
</feature>
<feature type="non-terminal residue" evidence="3">
    <location>
        <position position="628"/>
    </location>
</feature>
<dbReference type="Proteomes" id="UP001626550">
    <property type="component" value="Unassembled WGS sequence"/>
</dbReference>
<evidence type="ECO:0000313" key="4">
    <source>
        <dbReference type="Proteomes" id="UP001626550"/>
    </source>
</evidence>
<dbReference type="SMART" id="SM00409">
    <property type="entry name" value="IG"/>
    <property type="match status" value="2"/>
</dbReference>
<evidence type="ECO:0000259" key="2">
    <source>
        <dbReference type="PROSITE" id="PS50835"/>
    </source>
</evidence>
<proteinExistence type="predicted"/>